<dbReference type="InterPro" id="IPR036396">
    <property type="entry name" value="Cyt_P450_sf"/>
</dbReference>
<protein>
    <submittedName>
        <fullName evidence="1">Uncharacterized protein</fullName>
    </submittedName>
</protein>
<proteinExistence type="predicted"/>
<evidence type="ECO:0000313" key="1">
    <source>
        <dbReference type="EMBL" id="PTU19694.1"/>
    </source>
</evidence>
<dbReference type="GO" id="GO:0005506">
    <property type="term" value="F:iron ion binding"/>
    <property type="evidence" value="ECO:0007669"/>
    <property type="project" value="InterPro"/>
</dbReference>
<reference evidence="1 2" key="1">
    <citation type="journal article" date="2018" name="Proc. Natl. Acad. Sci. U.S.A.">
        <title>Linking secondary metabolites to gene clusters through genome sequencing of six diverse Aspergillus species.</title>
        <authorList>
            <person name="Kaerboelling I."/>
            <person name="Vesth T.C."/>
            <person name="Frisvad J.C."/>
            <person name="Nybo J.L."/>
            <person name="Theobald S."/>
            <person name="Kuo A."/>
            <person name="Bowyer P."/>
            <person name="Matsuda Y."/>
            <person name="Mondo S."/>
            <person name="Lyhne E.K."/>
            <person name="Kogle M.E."/>
            <person name="Clum A."/>
            <person name="Lipzen A."/>
            <person name="Salamov A."/>
            <person name="Ngan C.Y."/>
            <person name="Daum C."/>
            <person name="Chiniquy J."/>
            <person name="Barry K."/>
            <person name="LaButti K."/>
            <person name="Haridas S."/>
            <person name="Simmons B.A."/>
            <person name="Magnuson J.K."/>
            <person name="Mortensen U.H."/>
            <person name="Larsen T.O."/>
            <person name="Grigoriev I.V."/>
            <person name="Baker S.E."/>
            <person name="Andersen M.R."/>
        </authorList>
    </citation>
    <scope>NUCLEOTIDE SEQUENCE [LARGE SCALE GENOMIC DNA]</scope>
    <source>
        <strain evidence="1 2">IBT 24754</strain>
    </source>
</reference>
<dbReference type="SUPFAM" id="SSF48264">
    <property type="entry name" value="Cytochrome P450"/>
    <property type="match status" value="1"/>
</dbReference>
<dbReference type="GO" id="GO:0004497">
    <property type="term" value="F:monooxygenase activity"/>
    <property type="evidence" value="ECO:0007669"/>
    <property type="project" value="InterPro"/>
</dbReference>
<gene>
    <name evidence="1" type="ORF">P175DRAFT_0534149</name>
</gene>
<dbReference type="VEuPathDB" id="FungiDB:P175DRAFT_0534149"/>
<dbReference type="GO" id="GO:0016705">
    <property type="term" value="F:oxidoreductase activity, acting on paired donors, with incorporation or reduction of molecular oxygen"/>
    <property type="evidence" value="ECO:0007669"/>
    <property type="project" value="InterPro"/>
</dbReference>
<dbReference type="GeneID" id="63816993"/>
<accession>A0A2T5LTT4</accession>
<name>A0A2T5LTT4_9EURO</name>
<dbReference type="Proteomes" id="UP000244073">
    <property type="component" value="Unassembled WGS sequence"/>
</dbReference>
<dbReference type="GO" id="GO:0020037">
    <property type="term" value="F:heme binding"/>
    <property type="evidence" value="ECO:0007669"/>
    <property type="project" value="InterPro"/>
</dbReference>
<dbReference type="RefSeq" id="XP_040751086.1">
    <property type="nucleotide sequence ID" value="XM_040900111.1"/>
</dbReference>
<dbReference type="EMBL" id="MSFN02000006">
    <property type="protein sequence ID" value="PTU19694.1"/>
    <property type="molecule type" value="Genomic_DNA"/>
</dbReference>
<comment type="caution">
    <text evidence="1">The sequence shown here is derived from an EMBL/GenBank/DDBJ whole genome shotgun (WGS) entry which is preliminary data.</text>
</comment>
<sequence>MREPTEHAPKLREDLAEEVKTPNAHYNEKALGELPIPNAMIKETFGLHGAAPGSLPREIPEGGQHFQDGFKAKLASQPNSDSIFTLWDWS</sequence>
<evidence type="ECO:0000313" key="2">
    <source>
        <dbReference type="Proteomes" id="UP000244073"/>
    </source>
</evidence>
<organism evidence="1 2">
    <name type="scientific">Aspergillus ochraceoroseus IBT 24754</name>
    <dbReference type="NCBI Taxonomy" id="1392256"/>
    <lineage>
        <taxon>Eukaryota</taxon>
        <taxon>Fungi</taxon>
        <taxon>Dikarya</taxon>
        <taxon>Ascomycota</taxon>
        <taxon>Pezizomycotina</taxon>
        <taxon>Eurotiomycetes</taxon>
        <taxon>Eurotiomycetidae</taxon>
        <taxon>Eurotiales</taxon>
        <taxon>Aspergillaceae</taxon>
        <taxon>Aspergillus</taxon>
        <taxon>Aspergillus subgen. Nidulantes</taxon>
    </lineage>
</organism>
<dbReference type="AlphaFoldDB" id="A0A2T5LTT4"/>